<dbReference type="Gramene" id="RZC78987">
    <property type="protein sequence ID" value="RZC78987"/>
    <property type="gene ID" value="C5167_003213"/>
</dbReference>
<protein>
    <submittedName>
        <fullName evidence="1">Uncharacterized protein</fullName>
    </submittedName>
</protein>
<dbReference type="AlphaFoldDB" id="A0A4Y7L1Z9"/>
<evidence type="ECO:0000313" key="2">
    <source>
        <dbReference type="Proteomes" id="UP000316621"/>
    </source>
</evidence>
<keyword evidence="2" id="KW-1185">Reference proteome</keyword>
<reference evidence="1 2" key="1">
    <citation type="journal article" date="2018" name="Science">
        <title>The opium poppy genome and morphinan production.</title>
        <authorList>
            <person name="Guo L."/>
            <person name="Winzer T."/>
            <person name="Yang X."/>
            <person name="Li Y."/>
            <person name="Ning Z."/>
            <person name="He Z."/>
            <person name="Teodor R."/>
            <person name="Lu Y."/>
            <person name="Bowser T.A."/>
            <person name="Graham I.A."/>
            <person name="Ye K."/>
        </authorList>
    </citation>
    <scope>NUCLEOTIDE SEQUENCE [LARGE SCALE GENOMIC DNA]</scope>
    <source>
        <strain evidence="2">cv. HN1</strain>
        <tissue evidence="1">Leaves</tissue>
    </source>
</reference>
<accession>A0A4Y7L1Z9</accession>
<sequence length="59" mass="6713">MIMKKVNLEVIIVEIPIALSNGGESSYIVWNLGMAFNSSFRKCRRFSYGFLSTESKVSY</sequence>
<evidence type="ECO:0000313" key="1">
    <source>
        <dbReference type="EMBL" id="RZC78987.1"/>
    </source>
</evidence>
<proteinExistence type="predicted"/>
<gene>
    <name evidence="1" type="ORF">C5167_003213</name>
</gene>
<dbReference type="Proteomes" id="UP000316621">
    <property type="component" value="Chromosome 9"/>
</dbReference>
<dbReference type="EMBL" id="CM010723">
    <property type="protein sequence ID" value="RZC78987.1"/>
    <property type="molecule type" value="Genomic_DNA"/>
</dbReference>
<organism evidence="1 2">
    <name type="scientific">Papaver somniferum</name>
    <name type="common">Opium poppy</name>
    <dbReference type="NCBI Taxonomy" id="3469"/>
    <lineage>
        <taxon>Eukaryota</taxon>
        <taxon>Viridiplantae</taxon>
        <taxon>Streptophyta</taxon>
        <taxon>Embryophyta</taxon>
        <taxon>Tracheophyta</taxon>
        <taxon>Spermatophyta</taxon>
        <taxon>Magnoliopsida</taxon>
        <taxon>Ranunculales</taxon>
        <taxon>Papaveraceae</taxon>
        <taxon>Papaveroideae</taxon>
        <taxon>Papaver</taxon>
    </lineage>
</organism>
<name>A0A4Y7L1Z9_PAPSO</name>